<name>A0A1I6E751_9FIRM</name>
<dbReference type="STRING" id="39060.SAMN05660706_12827"/>
<dbReference type="SUPFAM" id="SSF53850">
    <property type="entry name" value="Periplasmic binding protein-like II"/>
    <property type="match status" value="1"/>
</dbReference>
<keyword evidence="10 12" id="KW-0564">Palmitate</keyword>
<dbReference type="RefSeq" id="WP_092486160.1">
    <property type="nucleotide sequence ID" value="NZ_FOYM01000028.1"/>
</dbReference>
<protein>
    <recommendedName>
        <fullName evidence="12">Phosphate-binding protein</fullName>
    </recommendedName>
</protein>
<keyword evidence="9" id="KW-0472">Membrane</keyword>
<comment type="function">
    <text evidence="1">Part of the ABC transporter complex PstSACB involved in phosphate import.</text>
</comment>
<reference evidence="16" key="1">
    <citation type="submission" date="2016-10" db="EMBL/GenBank/DDBJ databases">
        <authorList>
            <person name="Varghese N."/>
            <person name="Submissions S."/>
        </authorList>
    </citation>
    <scope>NUCLEOTIDE SEQUENCE [LARGE SCALE GENOMIC DNA]</scope>
    <source>
        <strain evidence="16">DSM 3669</strain>
    </source>
</reference>
<evidence type="ECO:0000256" key="4">
    <source>
        <dbReference type="ARBA" id="ARBA00011529"/>
    </source>
</evidence>
<evidence type="ECO:0000256" key="3">
    <source>
        <dbReference type="ARBA" id="ARBA00008725"/>
    </source>
</evidence>
<dbReference type="Pfam" id="PF12849">
    <property type="entry name" value="PBP_like_2"/>
    <property type="match status" value="1"/>
</dbReference>
<evidence type="ECO:0000256" key="10">
    <source>
        <dbReference type="ARBA" id="ARBA00023139"/>
    </source>
</evidence>
<comment type="subcellular location">
    <subcellularLocation>
        <location evidence="2 12">Cell membrane</location>
        <topology evidence="2 12">Lipid-anchor</topology>
    </subcellularLocation>
</comment>
<dbReference type="PANTHER" id="PTHR30570">
    <property type="entry name" value="PERIPLASMIC PHOSPHATE BINDING COMPONENT OF PHOSPHATE ABC TRANSPORTER"/>
    <property type="match status" value="1"/>
</dbReference>
<gene>
    <name evidence="15" type="ORF">SAMN05660706_12827</name>
</gene>
<evidence type="ECO:0000256" key="9">
    <source>
        <dbReference type="ARBA" id="ARBA00023136"/>
    </source>
</evidence>
<accession>A0A1I6E751</accession>
<sequence length="304" mass="32271">MKSKLFLVLLLIGVLMGAVVGCGGQSDQKEEGHEQTQQEQTGGSKGSITAVGSSALQPLVEEAANQFMAKNPEAQIVVQGGGSGTGLSQVAQGASDIGNSDVFAEEKLTPEEAKGLVDHQVCVVGMAAVVHPDITVDNVTKQQLIDIFTGKITNWKEIGGPDVKVTLVNRPKSSGTRATFKAFALDGAEEASGIEQDSSGTVRKIINETPGAIGYLAFSYLDGSVKALKLDGVEPAAENIYTGDYPIWAYEHMYTRGEPTGLAKDFLDYMMSDEVQKTLVPELGYLPATEMKVKRDAEGNVSQK</sequence>
<dbReference type="EMBL" id="FOYM01000028">
    <property type="protein sequence ID" value="SFR13563.1"/>
    <property type="molecule type" value="Genomic_DNA"/>
</dbReference>
<evidence type="ECO:0000256" key="13">
    <source>
        <dbReference type="SAM" id="MobiDB-lite"/>
    </source>
</evidence>
<organism evidence="15 16">
    <name type="scientific">Desulfoscipio geothermicus DSM 3669</name>
    <dbReference type="NCBI Taxonomy" id="1121426"/>
    <lineage>
        <taxon>Bacteria</taxon>
        <taxon>Bacillati</taxon>
        <taxon>Bacillota</taxon>
        <taxon>Clostridia</taxon>
        <taxon>Eubacteriales</taxon>
        <taxon>Desulfallaceae</taxon>
        <taxon>Desulfoscipio</taxon>
    </lineage>
</organism>
<evidence type="ECO:0000256" key="11">
    <source>
        <dbReference type="ARBA" id="ARBA00023288"/>
    </source>
</evidence>
<dbReference type="GO" id="GO:0005886">
    <property type="term" value="C:plasma membrane"/>
    <property type="evidence" value="ECO:0007669"/>
    <property type="project" value="UniProtKB-SubCell"/>
</dbReference>
<feature type="region of interest" description="Disordered" evidence="13">
    <location>
        <begin position="24"/>
        <end position="49"/>
    </location>
</feature>
<evidence type="ECO:0000256" key="6">
    <source>
        <dbReference type="ARBA" id="ARBA00022475"/>
    </source>
</evidence>
<evidence type="ECO:0000256" key="7">
    <source>
        <dbReference type="ARBA" id="ARBA00022592"/>
    </source>
</evidence>
<evidence type="ECO:0000256" key="12">
    <source>
        <dbReference type="RuleBase" id="RU367119"/>
    </source>
</evidence>
<dbReference type="InterPro" id="IPR011862">
    <property type="entry name" value="Phos-bd"/>
</dbReference>
<comment type="similarity">
    <text evidence="3 12">Belongs to the PstS family.</text>
</comment>
<dbReference type="CDD" id="cd13653">
    <property type="entry name" value="PBP2_phosphate_like_1"/>
    <property type="match status" value="1"/>
</dbReference>
<evidence type="ECO:0000256" key="8">
    <source>
        <dbReference type="ARBA" id="ARBA00022729"/>
    </source>
</evidence>
<dbReference type="NCBIfam" id="TIGR02136">
    <property type="entry name" value="ptsS_2"/>
    <property type="match status" value="1"/>
</dbReference>
<evidence type="ECO:0000259" key="14">
    <source>
        <dbReference type="Pfam" id="PF12849"/>
    </source>
</evidence>
<dbReference type="AlphaFoldDB" id="A0A1I6E751"/>
<feature type="compositionally biased region" description="Basic and acidic residues" evidence="13">
    <location>
        <begin position="27"/>
        <end position="36"/>
    </location>
</feature>
<comment type="subunit">
    <text evidence="4 12">The complex is composed of two ATP-binding proteins (PstB), two transmembrane proteins (PstC and PstA) and a solute-binding protein (PstS).</text>
</comment>
<evidence type="ECO:0000256" key="5">
    <source>
        <dbReference type="ARBA" id="ARBA00022448"/>
    </source>
</evidence>
<dbReference type="Gene3D" id="3.40.190.10">
    <property type="entry name" value="Periplasmic binding protein-like II"/>
    <property type="match status" value="2"/>
</dbReference>
<evidence type="ECO:0000313" key="16">
    <source>
        <dbReference type="Proteomes" id="UP000199584"/>
    </source>
</evidence>
<dbReference type="GO" id="GO:0042301">
    <property type="term" value="F:phosphate ion binding"/>
    <property type="evidence" value="ECO:0007669"/>
    <property type="project" value="UniProtKB-UniRule"/>
</dbReference>
<keyword evidence="6 12" id="KW-1003">Cell membrane</keyword>
<comment type="function">
    <text evidence="12">Involved in the system for phosphate transport across the cytoplasmic membrane.</text>
</comment>
<dbReference type="InterPro" id="IPR050811">
    <property type="entry name" value="Phosphate_ABC_transporter"/>
</dbReference>
<proteinExistence type="inferred from homology"/>
<dbReference type="Proteomes" id="UP000199584">
    <property type="component" value="Unassembled WGS sequence"/>
</dbReference>
<dbReference type="OrthoDB" id="9790048at2"/>
<evidence type="ECO:0000313" key="15">
    <source>
        <dbReference type="EMBL" id="SFR13563.1"/>
    </source>
</evidence>
<keyword evidence="11 12" id="KW-0449">Lipoprotein</keyword>
<keyword evidence="5 12" id="KW-0813">Transport</keyword>
<keyword evidence="8" id="KW-0732">Signal</keyword>
<keyword evidence="16" id="KW-1185">Reference proteome</keyword>
<dbReference type="GO" id="GO:0006817">
    <property type="term" value="P:phosphate ion transport"/>
    <property type="evidence" value="ECO:0007669"/>
    <property type="project" value="UniProtKB-UniRule"/>
</dbReference>
<feature type="domain" description="PBP" evidence="14">
    <location>
        <begin position="40"/>
        <end position="274"/>
    </location>
</feature>
<dbReference type="PROSITE" id="PS51257">
    <property type="entry name" value="PROKAR_LIPOPROTEIN"/>
    <property type="match status" value="1"/>
</dbReference>
<keyword evidence="7 12" id="KW-0592">Phosphate transport</keyword>
<evidence type="ECO:0000256" key="2">
    <source>
        <dbReference type="ARBA" id="ARBA00004193"/>
    </source>
</evidence>
<dbReference type="InterPro" id="IPR024370">
    <property type="entry name" value="PBP_domain"/>
</dbReference>
<dbReference type="PANTHER" id="PTHR30570:SF4">
    <property type="entry name" value="PHOSPHATE-BINDING PROTEIN PSTS 1"/>
    <property type="match status" value="1"/>
</dbReference>
<dbReference type="FunFam" id="3.40.190.10:FF:000107">
    <property type="entry name" value="Phosphate ABC transporter, phosphate-binding protein"/>
    <property type="match status" value="1"/>
</dbReference>
<evidence type="ECO:0000256" key="1">
    <source>
        <dbReference type="ARBA" id="ARBA00002841"/>
    </source>
</evidence>